<dbReference type="EMBL" id="JAWDGP010007367">
    <property type="protein sequence ID" value="KAK3723087.1"/>
    <property type="molecule type" value="Genomic_DNA"/>
</dbReference>
<feature type="domain" description="LRAT" evidence="5">
    <location>
        <begin position="30"/>
        <end position="149"/>
    </location>
</feature>
<protein>
    <recommendedName>
        <fullName evidence="5">LRAT domain-containing protein</fullName>
    </recommendedName>
</protein>
<evidence type="ECO:0000256" key="3">
    <source>
        <dbReference type="ARBA" id="ARBA00022801"/>
    </source>
</evidence>
<dbReference type="GO" id="GO:0005737">
    <property type="term" value="C:cytoplasm"/>
    <property type="evidence" value="ECO:0007669"/>
    <property type="project" value="TreeGrafter"/>
</dbReference>
<dbReference type="InterPro" id="IPR007053">
    <property type="entry name" value="LRAT_dom"/>
</dbReference>
<evidence type="ECO:0000313" key="7">
    <source>
        <dbReference type="Proteomes" id="UP001283361"/>
    </source>
</evidence>
<dbReference type="InterPro" id="IPR038765">
    <property type="entry name" value="Papain-like_cys_pep_sf"/>
</dbReference>
<dbReference type="AlphaFoldDB" id="A0AAE0XX94"/>
<evidence type="ECO:0000256" key="1">
    <source>
        <dbReference type="ARBA" id="ARBA00007824"/>
    </source>
</evidence>
<dbReference type="PANTHER" id="PTHR13943">
    <property type="entry name" value="HRAS-LIKE SUPPRESSOR - RELATED"/>
    <property type="match status" value="1"/>
</dbReference>
<comment type="similarity">
    <text evidence="1">Belongs to the H-rev107 family.</text>
</comment>
<accession>A0AAE0XX94</accession>
<name>A0AAE0XX94_9GAST</name>
<dbReference type="GO" id="GO:0016410">
    <property type="term" value="F:N-acyltransferase activity"/>
    <property type="evidence" value="ECO:0007669"/>
    <property type="project" value="TreeGrafter"/>
</dbReference>
<keyword evidence="7" id="KW-1185">Reference proteome</keyword>
<evidence type="ECO:0000259" key="5">
    <source>
        <dbReference type="PROSITE" id="PS51934"/>
    </source>
</evidence>
<gene>
    <name evidence="6" type="ORF">RRG08_037281</name>
</gene>
<dbReference type="SUPFAM" id="SSF54001">
    <property type="entry name" value="Cysteine proteinases"/>
    <property type="match status" value="1"/>
</dbReference>
<dbReference type="GO" id="GO:0008970">
    <property type="term" value="F:phospholipase A1 activity"/>
    <property type="evidence" value="ECO:0007669"/>
    <property type="project" value="TreeGrafter"/>
</dbReference>
<dbReference type="GO" id="GO:0004623">
    <property type="term" value="F:phospholipase A2 activity"/>
    <property type="evidence" value="ECO:0007669"/>
    <property type="project" value="TreeGrafter"/>
</dbReference>
<keyword evidence="4" id="KW-0443">Lipid metabolism</keyword>
<dbReference type="Proteomes" id="UP001283361">
    <property type="component" value="Unassembled WGS sequence"/>
</dbReference>
<keyword evidence="2" id="KW-0808">Transferase</keyword>
<comment type="caution">
    <text evidence="6">The sequence shown here is derived from an EMBL/GenBank/DDBJ whole genome shotgun (WGS) entry which is preliminary data.</text>
</comment>
<reference evidence="6" key="1">
    <citation type="journal article" date="2023" name="G3 (Bethesda)">
        <title>A reference genome for the long-term kleptoplast-retaining sea slug Elysia crispata morphotype clarki.</title>
        <authorList>
            <person name="Eastman K.E."/>
            <person name="Pendleton A.L."/>
            <person name="Shaikh M.A."/>
            <person name="Suttiyut T."/>
            <person name="Ogas R."/>
            <person name="Tomko P."/>
            <person name="Gavelis G."/>
            <person name="Widhalm J.R."/>
            <person name="Wisecaver J.H."/>
        </authorList>
    </citation>
    <scope>NUCLEOTIDE SEQUENCE</scope>
    <source>
        <strain evidence="6">ECLA1</strain>
    </source>
</reference>
<sequence>MGSSASIKRAKGEDWSENGATLVSLEPGDLVKFQRCGYYHWAVYIGNGEVVHVSEQNNHDSVSDKSLVRASLELSKVHINVQSFWAVARSGRASKANDRDQDWSPLPNDEIVERATNFVGMGDVCYNLFTCNCEHFAKWCRYDRFRSDQVDRLKIYKPKVIMKGVISAFDAAKNKVKIHISKDCDRQGGQEIPNSFNEEILCQKMMKKEELNDKRELDDDIRDKMKEIETSNELHVSPSGVSYIGKVKNNLNSF</sequence>
<dbReference type="PROSITE" id="PS51934">
    <property type="entry name" value="LRAT"/>
    <property type="match status" value="1"/>
</dbReference>
<organism evidence="6 7">
    <name type="scientific">Elysia crispata</name>
    <name type="common">lettuce slug</name>
    <dbReference type="NCBI Taxonomy" id="231223"/>
    <lineage>
        <taxon>Eukaryota</taxon>
        <taxon>Metazoa</taxon>
        <taxon>Spiralia</taxon>
        <taxon>Lophotrochozoa</taxon>
        <taxon>Mollusca</taxon>
        <taxon>Gastropoda</taxon>
        <taxon>Heterobranchia</taxon>
        <taxon>Euthyneura</taxon>
        <taxon>Panpulmonata</taxon>
        <taxon>Sacoglossa</taxon>
        <taxon>Placobranchoidea</taxon>
        <taxon>Plakobranchidae</taxon>
        <taxon>Elysia</taxon>
    </lineage>
</organism>
<keyword evidence="3" id="KW-0378">Hydrolase</keyword>
<dbReference type="Gene3D" id="3.90.1720.10">
    <property type="entry name" value="endopeptidase domain like (from Nostoc punctiforme)"/>
    <property type="match status" value="1"/>
</dbReference>
<evidence type="ECO:0000256" key="4">
    <source>
        <dbReference type="ARBA" id="ARBA00023098"/>
    </source>
</evidence>
<dbReference type="InterPro" id="IPR051496">
    <property type="entry name" value="H-rev107_PLA/AT"/>
</dbReference>
<evidence type="ECO:0000256" key="2">
    <source>
        <dbReference type="ARBA" id="ARBA00022679"/>
    </source>
</evidence>
<dbReference type="Pfam" id="PF04970">
    <property type="entry name" value="LRAT"/>
    <property type="match status" value="1"/>
</dbReference>
<dbReference type="PANTHER" id="PTHR13943:SF77">
    <property type="entry name" value="LRAT DOMAIN-CONTAINING PROTEIN"/>
    <property type="match status" value="1"/>
</dbReference>
<evidence type="ECO:0000313" key="6">
    <source>
        <dbReference type="EMBL" id="KAK3723087.1"/>
    </source>
</evidence>
<proteinExistence type="inferred from homology"/>
<dbReference type="GO" id="GO:0070292">
    <property type="term" value="P:N-acylphosphatidylethanolamine metabolic process"/>
    <property type="evidence" value="ECO:0007669"/>
    <property type="project" value="TreeGrafter"/>
</dbReference>